<feature type="compositionally biased region" description="Acidic residues" evidence="1">
    <location>
        <begin position="72"/>
        <end position="83"/>
    </location>
</feature>
<name>A0A7R9GCK9_9CRUS</name>
<feature type="compositionally biased region" description="Acidic residues" evidence="1">
    <location>
        <begin position="873"/>
        <end position="886"/>
    </location>
</feature>
<dbReference type="FunFam" id="2.20.70.10:FF:000022">
    <property type="entry name" value="Rho GTPase activating protein 39"/>
    <property type="match status" value="1"/>
</dbReference>
<feature type="compositionally biased region" description="Gly residues" evidence="1">
    <location>
        <begin position="971"/>
        <end position="988"/>
    </location>
</feature>
<evidence type="ECO:0000256" key="1">
    <source>
        <dbReference type="SAM" id="MobiDB-lite"/>
    </source>
</evidence>
<dbReference type="InterPro" id="IPR000857">
    <property type="entry name" value="MyTH4_dom"/>
</dbReference>
<accession>A0A7R9GCK9</accession>
<feature type="region of interest" description="Disordered" evidence="1">
    <location>
        <begin position="60"/>
        <end position="83"/>
    </location>
</feature>
<evidence type="ECO:0008006" key="7">
    <source>
        <dbReference type="Google" id="ProtNLM"/>
    </source>
</evidence>
<feature type="domain" description="WW" evidence="2">
    <location>
        <begin position="375"/>
        <end position="402"/>
    </location>
</feature>
<dbReference type="Pfam" id="PF00784">
    <property type="entry name" value="MyTH4"/>
    <property type="match status" value="1"/>
</dbReference>
<proteinExistence type="predicted"/>
<dbReference type="InterPro" id="IPR009772">
    <property type="entry name" value="CDC123"/>
</dbReference>
<feature type="region of interest" description="Disordered" evidence="1">
    <location>
        <begin position="583"/>
        <end position="603"/>
    </location>
</feature>
<feature type="compositionally biased region" description="Low complexity" evidence="1">
    <location>
        <begin position="491"/>
        <end position="510"/>
    </location>
</feature>
<dbReference type="PROSITE" id="PS50238">
    <property type="entry name" value="RHOGAP"/>
    <property type="match status" value="1"/>
</dbReference>
<dbReference type="EMBL" id="OA882934">
    <property type="protein sequence ID" value="CAD7277405.1"/>
    <property type="molecule type" value="Genomic_DNA"/>
</dbReference>
<feature type="compositionally biased region" description="Polar residues" evidence="1">
    <location>
        <begin position="789"/>
        <end position="799"/>
    </location>
</feature>
<dbReference type="PROSITE" id="PS51016">
    <property type="entry name" value="MYTH4"/>
    <property type="match status" value="1"/>
</dbReference>
<dbReference type="Pfam" id="PF07065">
    <property type="entry name" value="D123"/>
    <property type="match status" value="1"/>
</dbReference>
<evidence type="ECO:0000259" key="4">
    <source>
        <dbReference type="PROSITE" id="PS51016"/>
    </source>
</evidence>
<evidence type="ECO:0000259" key="2">
    <source>
        <dbReference type="PROSITE" id="PS50020"/>
    </source>
</evidence>
<organism evidence="5">
    <name type="scientific">Notodromas monacha</name>
    <dbReference type="NCBI Taxonomy" id="399045"/>
    <lineage>
        <taxon>Eukaryota</taxon>
        <taxon>Metazoa</taxon>
        <taxon>Ecdysozoa</taxon>
        <taxon>Arthropoda</taxon>
        <taxon>Crustacea</taxon>
        <taxon>Oligostraca</taxon>
        <taxon>Ostracoda</taxon>
        <taxon>Podocopa</taxon>
        <taxon>Podocopida</taxon>
        <taxon>Cypridocopina</taxon>
        <taxon>Cypridoidea</taxon>
        <taxon>Cyprididae</taxon>
        <taxon>Notodromas</taxon>
    </lineage>
</organism>
<evidence type="ECO:0000313" key="6">
    <source>
        <dbReference type="Proteomes" id="UP000678499"/>
    </source>
</evidence>
<feature type="compositionally biased region" description="Polar residues" evidence="1">
    <location>
        <begin position="757"/>
        <end position="770"/>
    </location>
</feature>
<feature type="region of interest" description="Disordered" evidence="1">
    <location>
        <begin position="870"/>
        <end position="1084"/>
    </location>
</feature>
<feature type="compositionally biased region" description="Polar residues" evidence="1">
    <location>
        <begin position="524"/>
        <end position="533"/>
    </location>
</feature>
<dbReference type="SUPFAM" id="SSF51045">
    <property type="entry name" value="WW domain"/>
    <property type="match status" value="1"/>
</dbReference>
<dbReference type="GO" id="GO:0007165">
    <property type="term" value="P:signal transduction"/>
    <property type="evidence" value="ECO:0007669"/>
    <property type="project" value="InterPro"/>
</dbReference>
<dbReference type="SUPFAM" id="SSF48350">
    <property type="entry name" value="GTPase activation domain, GAP"/>
    <property type="match status" value="1"/>
</dbReference>
<dbReference type="GO" id="GO:0005737">
    <property type="term" value="C:cytoplasm"/>
    <property type="evidence" value="ECO:0007669"/>
    <property type="project" value="TreeGrafter"/>
</dbReference>
<feature type="region of interest" description="Disordered" evidence="1">
    <location>
        <begin position="623"/>
        <end position="677"/>
    </location>
</feature>
<dbReference type="InterPro" id="IPR036020">
    <property type="entry name" value="WW_dom_sf"/>
</dbReference>
<feature type="domain" description="Rho-GAP" evidence="3">
    <location>
        <begin position="1347"/>
        <end position="1543"/>
    </location>
</feature>
<reference evidence="5" key="1">
    <citation type="submission" date="2020-11" db="EMBL/GenBank/DDBJ databases">
        <authorList>
            <person name="Tran Van P."/>
        </authorList>
    </citation>
    <scope>NUCLEOTIDE SEQUENCE</scope>
</reference>
<evidence type="ECO:0000259" key="3">
    <source>
        <dbReference type="PROSITE" id="PS50238"/>
    </source>
</evidence>
<feature type="compositionally biased region" description="Acidic residues" evidence="1">
    <location>
        <begin position="952"/>
        <end position="963"/>
    </location>
</feature>
<sequence>MYVHDVMACSFPQWYLDFHEITIPSVCLPLSADFVAYLREDGLILPKEAIPSSDAIVSNRKRSSSSSSSDWSDSDDENDDETEIPSFPELAELVTKSIRELGGAVFAKLNWSSPKDASWIGLNRSLLCHTFGDVVQVLKASTFVQHDLGDPFFHCVDKRDVDCSVSYYLVLRRWIDVNPATEFRCFVRNRRLIAISQRDMTTHYAHMTGENEEIKGDLNKFMTLKLKRFSSDSYVFDVFSTDSGCITLLDFNPFGGATDALLFNWTELTSDDDDSSEETQIRLVASGQEMKVPEYASYQLPLDMVDLMTGSDPSKLIDLLKMVHRRRKKSEAMEWVEIVEPRTKEHMYANLTTGECVWEPPPGVPVKRADDNQWWELFDHNTSRFYYYNACCQKTVWHRPHNCDIIPLAKLQTLKQNTQVREDRALNRDADEDDGFSEAPRVNKVMVCSETQTTPPSPRKHSGVGGGAHHRHHHHQSRHRQRHGSSGKEAQLVPPLSSSSPPPQLGSAQLASRIGKSASRRDTGTGTTNSSVLLESPQSTSSHSSSPTHHRVLGGGAGTDTPPLVPTMLGGGVGVGEWFLQRRDSGSRPRGSGGGVVVDPSVSASTSAASLPVLVGRSYSFLSSSGGSRHGGGDSSLEKKSLGSESTPQPQRRNKLVHSGSSSGGSRGIVVDGSSGGNNVEGFCTPMLYRRQKSCDAYSSPATSSGLNRHARLPPAPPPPTSIRSNMPPADPSSSTNNNNTSNKLGSLSSGSTSSSFKCKTGNSAMSSASIPPGLVLTTSGNKQMAVISPNNIRPSRSLHSGLVNKAGGTEPDEQPRRTKSKQTSRPSNRVRDVYEEEEDDIGSASADLRNLVPLERYLLEQRKLTGYRFLPEDDDDEDEEDDDEEGRIQGEQQRRRRGCGRQQRERVAGARRGHQDDVEDEEDETRLVEFDDSDEFADDEEGMSAASSQEFLDDDAYPEEERETYARFRGGVGGSVRDGRGGGGGAGGDEDEEHRSYVFRPISSNTGAGVGGGGGGGEGGSSNYDSPDEDAGPVLALRASYERDGGNESSRSSRTRSQVPPQMLLRPSSASTGLQNRHPPPSEPHIYSPVVEIPFFNNKLPQPPSVISARNGKICDLTDGRGDMTSGAGIGDGAHGDVADRYVQENLNVQKRGLFRKSVPVRELLSWSKEAMAQPLLVTADKTLRKEKRELFKLVQIYMSDRRAKIGMTISSVAHKIVSAGCRDPRLRDELYLDLCKQTRENPRRESLRRGWELLCICLAFFPPSARDLAPFLRWYIQKHRHPDWNNVSDVLRWPIHVQVSHYAGVCEQRLDRILEKGSSSVMAEPTSRDVDRARVQIFRPTMFGCTLEEVMALQRERFPDRQLPWVLCTLAEEVLRLGGGTTLGIFREAPDHRELDGTQDLLDRFQVPDWTNPLVPAALLKRWLADLHQALIPPEVLSDVLSTTMHQQEKQRSCSVDQMNAVLSRMPPLNRLVLGFLVNFLQRLVEPDKVEVHRMTAYNLAVVFTPNVTRLSATDPLRMQDEALRTNAFFHFLLDNMDASFAHNLI</sequence>
<dbReference type="SMART" id="SM00324">
    <property type="entry name" value="RhoGAP"/>
    <property type="match status" value="1"/>
</dbReference>
<dbReference type="SMART" id="SM00139">
    <property type="entry name" value="MyTH4"/>
    <property type="match status" value="1"/>
</dbReference>
<feature type="compositionally biased region" description="Gly residues" evidence="1">
    <location>
        <begin position="1009"/>
        <end position="1021"/>
    </location>
</feature>
<dbReference type="Gene3D" id="1.10.555.10">
    <property type="entry name" value="Rho GTPase activation protein"/>
    <property type="match status" value="1"/>
</dbReference>
<keyword evidence="6" id="KW-1185">Reference proteome</keyword>
<feature type="compositionally biased region" description="Basic and acidic residues" evidence="1">
    <location>
        <begin position="903"/>
        <end position="917"/>
    </location>
</feature>
<dbReference type="PROSITE" id="PS50020">
    <property type="entry name" value="WW_DOMAIN_2"/>
    <property type="match status" value="1"/>
</dbReference>
<feature type="compositionally biased region" description="Basic residues" evidence="1">
    <location>
        <begin position="458"/>
        <end position="485"/>
    </location>
</feature>
<dbReference type="Gene3D" id="1.25.40.530">
    <property type="entry name" value="MyTH4 domain"/>
    <property type="match status" value="1"/>
</dbReference>
<gene>
    <name evidence="5" type="ORF">NMOB1V02_LOCUS5138</name>
</gene>
<dbReference type="Proteomes" id="UP000678499">
    <property type="component" value="Unassembled WGS sequence"/>
</dbReference>
<dbReference type="OrthoDB" id="437889at2759"/>
<dbReference type="InterPro" id="IPR000198">
    <property type="entry name" value="RhoGAP_dom"/>
</dbReference>
<dbReference type="EMBL" id="CAJPEX010000897">
    <property type="protein sequence ID" value="CAG0917557.1"/>
    <property type="molecule type" value="Genomic_DNA"/>
</dbReference>
<dbReference type="InterPro" id="IPR038185">
    <property type="entry name" value="MyTH4_dom_sf"/>
</dbReference>
<evidence type="ECO:0000313" key="5">
    <source>
        <dbReference type="EMBL" id="CAD7277405.1"/>
    </source>
</evidence>
<dbReference type="InterPro" id="IPR001202">
    <property type="entry name" value="WW_dom"/>
</dbReference>
<feature type="compositionally biased region" description="Low complexity" evidence="1">
    <location>
        <begin position="536"/>
        <end position="547"/>
    </location>
</feature>
<dbReference type="InterPro" id="IPR008936">
    <property type="entry name" value="Rho_GTPase_activation_prot"/>
</dbReference>
<feature type="domain" description="MyTH4" evidence="4">
    <location>
        <begin position="1168"/>
        <end position="1336"/>
    </location>
</feature>
<dbReference type="Pfam" id="PF00620">
    <property type="entry name" value="RhoGAP"/>
    <property type="match status" value="1"/>
</dbReference>
<protein>
    <recommendedName>
        <fullName evidence="7">Rho GTPase-activating protein 39</fullName>
    </recommendedName>
</protein>
<dbReference type="Gene3D" id="2.20.70.10">
    <property type="match status" value="1"/>
</dbReference>
<dbReference type="GO" id="GO:0005856">
    <property type="term" value="C:cytoskeleton"/>
    <property type="evidence" value="ECO:0007669"/>
    <property type="project" value="InterPro"/>
</dbReference>
<feature type="compositionally biased region" description="Acidic residues" evidence="1">
    <location>
        <begin position="918"/>
        <end position="943"/>
    </location>
</feature>
<feature type="region of interest" description="Disordered" evidence="1">
    <location>
        <begin position="697"/>
        <end position="771"/>
    </location>
</feature>
<dbReference type="GO" id="GO:0005096">
    <property type="term" value="F:GTPase activator activity"/>
    <property type="evidence" value="ECO:0007669"/>
    <property type="project" value="TreeGrafter"/>
</dbReference>
<feature type="compositionally biased region" description="Low complexity" evidence="1">
    <location>
        <begin position="733"/>
        <end position="756"/>
    </location>
</feature>
<feature type="region of interest" description="Disordered" evidence="1">
    <location>
        <begin position="789"/>
        <end position="842"/>
    </location>
</feature>
<dbReference type="PANTHER" id="PTHR45876">
    <property type="entry name" value="FI04035P"/>
    <property type="match status" value="1"/>
</dbReference>
<dbReference type="PANTHER" id="PTHR45876:SF8">
    <property type="entry name" value="FI04035P"/>
    <property type="match status" value="1"/>
</dbReference>
<feature type="region of interest" description="Disordered" evidence="1">
    <location>
        <begin position="422"/>
        <end position="569"/>
    </location>
</feature>
<feature type="compositionally biased region" description="Polar residues" evidence="1">
    <location>
        <begin position="1048"/>
        <end position="1061"/>
    </location>
</feature>